<evidence type="ECO:0000259" key="9">
    <source>
        <dbReference type="PROSITE" id="PS50893"/>
    </source>
</evidence>
<evidence type="ECO:0000256" key="3">
    <source>
        <dbReference type="ARBA" id="ARBA00022475"/>
    </source>
</evidence>
<dbReference type="AlphaFoldDB" id="A0A9X5C960"/>
<dbReference type="GO" id="GO:0016887">
    <property type="term" value="F:ATP hydrolysis activity"/>
    <property type="evidence" value="ECO:0007669"/>
    <property type="project" value="InterPro"/>
</dbReference>
<feature type="domain" description="ABC transporter" evidence="9">
    <location>
        <begin position="3"/>
        <end position="239"/>
    </location>
</feature>
<proteinExistence type="predicted"/>
<dbReference type="Gene3D" id="3.40.50.300">
    <property type="entry name" value="P-loop containing nucleotide triphosphate hydrolases"/>
    <property type="match status" value="2"/>
</dbReference>
<dbReference type="PANTHER" id="PTHR43790">
    <property type="entry name" value="CARBOHYDRATE TRANSPORT ATP-BINDING PROTEIN MG119-RELATED"/>
    <property type="match status" value="1"/>
</dbReference>
<evidence type="ECO:0000256" key="5">
    <source>
        <dbReference type="ARBA" id="ARBA00022741"/>
    </source>
</evidence>
<reference evidence="10 11" key="1">
    <citation type="submission" date="2019-07" db="EMBL/GenBank/DDBJ databases">
        <title>Draft genome sequences of 15 bacterial species constituting the stable defined intestinal microbiota of the GM15 gnotobiotic mouse model.</title>
        <authorList>
            <person name="Elie C."/>
            <person name="Mathieu A."/>
            <person name="Saliou A."/>
            <person name="Darnaud M."/>
            <person name="Leulier F."/>
            <person name="Tamellini A."/>
        </authorList>
    </citation>
    <scope>NUCLEOTIDE SEQUENCE [LARGE SCALE GENOMIC DNA]</scope>
    <source>
        <strain evidence="11">ASF 502</strain>
    </source>
</reference>
<dbReference type="EMBL" id="VIRB01000107">
    <property type="protein sequence ID" value="NDO70365.1"/>
    <property type="molecule type" value="Genomic_DNA"/>
</dbReference>
<name>A0A9X5C960_9FIRM</name>
<dbReference type="SUPFAM" id="SSF52540">
    <property type="entry name" value="P-loop containing nucleoside triphosphate hydrolases"/>
    <property type="match status" value="2"/>
</dbReference>
<evidence type="ECO:0000313" key="11">
    <source>
        <dbReference type="Proteomes" id="UP000474104"/>
    </source>
</evidence>
<gene>
    <name evidence="10" type="ORF">FMM80_17640</name>
</gene>
<dbReference type="OrthoDB" id="9771863at2"/>
<keyword evidence="3" id="KW-1003">Cell membrane</keyword>
<comment type="caution">
    <text evidence="10">The sequence shown here is derived from an EMBL/GenBank/DDBJ whole genome shotgun (WGS) entry which is preliminary data.</text>
</comment>
<evidence type="ECO:0000256" key="6">
    <source>
        <dbReference type="ARBA" id="ARBA00022840"/>
    </source>
</evidence>
<dbReference type="GO" id="GO:0005886">
    <property type="term" value="C:plasma membrane"/>
    <property type="evidence" value="ECO:0007669"/>
    <property type="project" value="UniProtKB-SubCell"/>
</dbReference>
<dbReference type="FunFam" id="3.40.50.300:FF:000127">
    <property type="entry name" value="Ribose import ATP-binding protein RbsA"/>
    <property type="match status" value="1"/>
</dbReference>
<keyword evidence="6 10" id="KW-0067">ATP-binding</keyword>
<dbReference type="PROSITE" id="PS50893">
    <property type="entry name" value="ABC_TRANSPORTER_2"/>
    <property type="match status" value="2"/>
</dbReference>
<evidence type="ECO:0000256" key="4">
    <source>
        <dbReference type="ARBA" id="ARBA00022737"/>
    </source>
</evidence>
<dbReference type="InterPro" id="IPR003593">
    <property type="entry name" value="AAA+_ATPase"/>
</dbReference>
<feature type="domain" description="ABC transporter" evidence="9">
    <location>
        <begin position="251"/>
        <end position="494"/>
    </location>
</feature>
<dbReference type="CDD" id="cd03215">
    <property type="entry name" value="ABC_Carb_Monos_II"/>
    <property type="match status" value="1"/>
</dbReference>
<evidence type="ECO:0000256" key="1">
    <source>
        <dbReference type="ARBA" id="ARBA00004202"/>
    </source>
</evidence>
<evidence type="ECO:0000256" key="8">
    <source>
        <dbReference type="ARBA" id="ARBA00023136"/>
    </source>
</evidence>
<dbReference type="InterPro" id="IPR017871">
    <property type="entry name" value="ABC_transporter-like_CS"/>
</dbReference>
<dbReference type="InterPro" id="IPR027417">
    <property type="entry name" value="P-loop_NTPase"/>
</dbReference>
<keyword evidence="7" id="KW-1278">Translocase</keyword>
<dbReference type="InterPro" id="IPR050107">
    <property type="entry name" value="ABC_carbohydrate_import_ATPase"/>
</dbReference>
<evidence type="ECO:0000256" key="2">
    <source>
        <dbReference type="ARBA" id="ARBA00022448"/>
    </source>
</evidence>
<protein>
    <submittedName>
        <fullName evidence="10">Sugar ABC transporter ATP-binding protein</fullName>
    </submittedName>
</protein>
<dbReference type="PANTHER" id="PTHR43790:SF9">
    <property type="entry name" value="GALACTOFURANOSE TRANSPORTER ATP-BINDING PROTEIN YTFR"/>
    <property type="match status" value="1"/>
</dbReference>
<dbReference type="RefSeq" id="WP_004078146.1">
    <property type="nucleotide sequence ID" value="NZ_VIRB01000107.1"/>
</dbReference>
<dbReference type="PROSITE" id="PS00211">
    <property type="entry name" value="ABC_TRANSPORTER_1"/>
    <property type="match status" value="1"/>
</dbReference>
<dbReference type="GO" id="GO:0005524">
    <property type="term" value="F:ATP binding"/>
    <property type="evidence" value="ECO:0007669"/>
    <property type="project" value="UniProtKB-KW"/>
</dbReference>
<accession>A0A9X5C960</accession>
<evidence type="ECO:0000256" key="7">
    <source>
        <dbReference type="ARBA" id="ARBA00022967"/>
    </source>
</evidence>
<keyword evidence="8" id="KW-0472">Membrane</keyword>
<comment type="subcellular location">
    <subcellularLocation>
        <location evidence="1">Cell membrane</location>
        <topology evidence="1">Peripheral membrane protein</topology>
    </subcellularLocation>
</comment>
<evidence type="ECO:0000313" key="10">
    <source>
        <dbReference type="EMBL" id="NDO70365.1"/>
    </source>
</evidence>
<keyword evidence="2" id="KW-0813">Transport</keyword>
<dbReference type="CDD" id="cd03216">
    <property type="entry name" value="ABC_Carb_Monos_I"/>
    <property type="match status" value="1"/>
</dbReference>
<dbReference type="SMART" id="SM00382">
    <property type="entry name" value="AAA"/>
    <property type="match status" value="1"/>
</dbReference>
<keyword evidence="5" id="KW-0547">Nucleotide-binding</keyword>
<sequence>MYLEMEHITKRFPGVTALSDVQFSCRLGEIHALVGENGAGKSTLMNILGGLAAPDEGTVRIDGHEVLIRDPNVSFSCGIGFVHQESNLLTNLTVCENIFLAREIYSGRRKLDQEKMRSQVQGMNDRLGYHLDPDAQVGNLKLADRQLTEIARAVMQNPKILIMDEPTAALSEQEVKRLFQIIETLKKSSVGIIYISHRLEEIIEIADRVTVLKDGKYVGGIQKGDITRDKMISMMVGRTLKDIYPDRRDVVFGEEMLKIEGLTIPGKVQGISFFVRAGEIVGLGGLEGQGQRDVVRAVFGVEPFSAGTVTAAGVQYRSGGIAKRIRGKLGYVTDDRRGNGLILGQSIRKNASIASLKAFSRACFIQGKKERQAVKEQMELLQIKASSMEQETATLSGGNQQKVMLARWLLVHPKVLIIDEPTKGVDVGARVSVYQIINDLTKVGIAVVILTSDMLELMGVSDRILMFYEGQITAEILHNDATEERLMQAASGVVQEVKEHE</sequence>
<organism evidence="10 11">
    <name type="scientific">Schaedlerella arabinosiphila</name>
    <dbReference type="NCBI Taxonomy" id="2044587"/>
    <lineage>
        <taxon>Bacteria</taxon>
        <taxon>Bacillati</taxon>
        <taxon>Bacillota</taxon>
        <taxon>Clostridia</taxon>
        <taxon>Lachnospirales</taxon>
        <taxon>Lachnospiraceae</taxon>
        <taxon>Schaedlerella</taxon>
    </lineage>
</organism>
<dbReference type="InterPro" id="IPR003439">
    <property type="entry name" value="ABC_transporter-like_ATP-bd"/>
</dbReference>
<dbReference type="Proteomes" id="UP000474104">
    <property type="component" value="Unassembled WGS sequence"/>
</dbReference>
<keyword evidence="4" id="KW-0677">Repeat</keyword>
<dbReference type="Pfam" id="PF00005">
    <property type="entry name" value="ABC_tran"/>
    <property type="match status" value="2"/>
</dbReference>